<dbReference type="Gene3D" id="3.40.50.620">
    <property type="entry name" value="HUPs"/>
    <property type="match status" value="1"/>
</dbReference>
<evidence type="ECO:0000259" key="1">
    <source>
        <dbReference type="Pfam" id="PF01467"/>
    </source>
</evidence>
<feature type="domain" description="Cytidyltransferase-like" evidence="1">
    <location>
        <begin position="202"/>
        <end position="363"/>
    </location>
</feature>
<organism evidence="2">
    <name type="scientific">marine metagenome</name>
    <dbReference type="NCBI Taxonomy" id="408172"/>
    <lineage>
        <taxon>unclassified sequences</taxon>
        <taxon>metagenomes</taxon>
        <taxon>ecological metagenomes</taxon>
    </lineage>
</organism>
<accession>A0A381YLC1</accession>
<dbReference type="InterPro" id="IPR014729">
    <property type="entry name" value="Rossmann-like_a/b/a_fold"/>
</dbReference>
<dbReference type="SUPFAM" id="SSF52374">
    <property type="entry name" value="Nucleotidylyl transferase"/>
    <property type="match status" value="1"/>
</dbReference>
<reference evidence="2" key="1">
    <citation type="submission" date="2018-05" db="EMBL/GenBank/DDBJ databases">
        <authorList>
            <person name="Lanie J.A."/>
            <person name="Ng W.-L."/>
            <person name="Kazmierczak K.M."/>
            <person name="Andrzejewski T.M."/>
            <person name="Davidsen T.M."/>
            <person name="Wayne K.J."/>
            <person name="Tettelin H."/>
            <person name="Glass J.I."/>
            <person name="Rusch D."/>
            <person name="Podicherti R."/>
            <person name="Tsui H.-C.T."/>
            <person name="Winkler M.E."/>
        </authorList>
    </citation>
    <scope>NUCLEOTIDE SEQUENCE</scope>
</reference>
<dbReference type="InterPro" id="IPR004821">
    <property type="entry name" value="Cyt_trans-like"/>
</dbReference>
<gene>
    <name evidence="2" type="ORF">METZ01_LOCUS130712</name>
</gene>
<dbReference type="GO" id="GO:0005737">
    <property type="term" value="C:cytoplasm"/>
    <property type="evidence" value="ECO:0007669"/>
    <property type="project" value="TreeGrafter"/>
</dbReference>
<dbReference type="GO" id="GO:0016887">
    <property type="term" value="F:ATP hydrolysis activity"/>
    <property type="evidence" value="ECO:0007669"/>
    <property type="project" value="TreeGrafter"/>
</dbReference>
<dbReference type="AlphaFoldDB" id="A0A381YLC1"/>
<dbReference type="PANTHER" id="PTHR31285:SF0">
    <property type="entry name" value="NICOTINAMIDE MONONUCLEOTIDE ADENYLYLTRANSFERASE"/>
    <property type="match status" value="1"/>
</dbReference>
<name>A0A381YLC1_9ZZZZ</name>
<dbReference type="PANTHER" id="PTHR31285">
    <property type="entry name" value="NICOTINAMIDE MONONUCLEOTIDE ADENYLYLTRANSFERASE"/>
    <property type="match status" value="1"/>
</dbReference>
<dbReference type="GO" id="GO:0005634">
    <property type="term" value="C:nucleus"/>
    <property type="evidence" value="ECO:0007669"/>
    <property type="project" value="TreeGrafter"/>
</dbReference>
<protein>
    <recommendedName>
        <fullName evidence="1">Cytidyltransferase-like domain-containing protein</fullName>
    </recommendedName>
</protein>
<dbReference type="Pfam" id="PF01467">
    <property type="entry name" value="CTP_transf_like"/>
    <property type="match status" value="1"/>
</dbReference>
<dbReference type="GO" id="GO:0000309">
    <property type="term" value="F:nicotinamide-nucleotide adenylyltransferase activity"/>
    <property type="evidence" value="ECO:0007669"/>
    <property type="project" value="TreeGrafter"/>
</dbReference>
<proteinExistence type="predicted"/>
<dbReference type="InterPro" id="IPR036653">
    <property type="entry name" value="CinA-like_C"/>
</dbReference>
<evidence type="ECO:0000313" key="2">
    <source>
        <dbReference type="EMBL" id="SVA77858.1"/>
    </source>
</evidence>
<dbReference type="EMBL" id="UINC01018519">
    <property type="protein sequence ID" value="SVA77858.1"/>
    <property type="molecule type" value="Genomic_DNA"/>
</dbReference>
<dbReference type="Gene3D" id="3.90.950.20">
    <property type="entry name" value="CinA-like"/>
    <property type="match status" value="1"/>
</dbReference>
<sequence length="372" mass="41786">MNTNDIRSIHDGPFKVVFVSSGGGSSAISDLLKVPGASQTILESYIPYSRESMDEYLGVKPSYYCGLQTTINMAVTAFSRSKKLAPGVDPSHLLGVAVTATLSTTYEKLGSHRFFVCVHGLNATHVISCYLTKGKRTRENEEMLVTECLKSLIGIACGLGNELPKLTQQIHYEVIAAKPEWHGLEKKEITMLNSDLEPSKLIFPGTFNPLHEGHKKIQKIAEKKTSMLATYEISIGNVEKTFLSYFEIQKILDQFGLDDRWALTNAPTFADKARIFNDSTFILGIDTLTRMFDEKFYGSKNQLLESLEEFNTYNANFLVFGRQIEDTYKTLDQCLIPSNLIDRFVGISESEFRLDISSREIKKHQEESKITA</sequence>